<evidence type="ECO:0000313" key="8">
    <source>
        <dbReference type="EMBL" id="SFC47628.1"/>
    </source>
</evidence>
<name>A0A1I1JM13_9SPHI</name>
<dbReference type="Proteomes" id="UP000199577">
    <property type="component" value="Unassembled WGS sequence"/>
</dbReference>
<organism evidence="8 9">
    <name type="scientific">Parapedobacter composti</name>
    <dbReference type="NCBI Taxonomy" id="623281"/>
    <lineage>
        <taxon>Bacteria</taxon>
        <taxon>Pseudomonadati</taxon>
        <taxon>Bacteroidota</taxon>
        <taxon>Sphingobacteriia</taxon>
        <taxon>Sphingobacteriales</taxon>
        <taxon>Sphingobacteriaceae</taxon>
        <taxon>Parapedobacter</taxon>
    </lineage>
</organism>
<comment type="subcellular location">
    <subcellularLocation>
        <location evidence="1">Cell outer membrane</location>
    </subcellularLocation>
</comment>
<dbReference type="AlphaFoldDB" id="A0A1I1JM13"/>
<evidence type="ECO:0000259" key="7">
    <source>
        <dbReference type="PROSITE" id="PS51123"/>
    </source>
</evidence>
<protein>
    <submittedName>
        <fullName evidence="8">OmpA family protein</fullName>
    </submittedName>
</protein>
<dbReference type="PANTHER" id="PTHR30329">
    <property type="entry name" value="STATOR ELEMENT OF FLAGELLAR MOTOR COMPLEX"/>
    <property type="match status" value="1"/>
</dbReference>
<dbReference type="STRING" id="623281.SAMN05421747_11219"/>
<dbReference type="InterPro" id="IPR006690">
    <property type="entry name" value="OMPA-like_CS"/>
</dbReference>
<evidence type="ECO:0000256" key="3">
    <source>
        <dbReference type="ARBA" id="ARBA00023237"/>
    </source>
</evidence>
<sequence length="190" mass="21756">MLKTIFLLSNFYYFYRCMKKYILFSFVLGLFTVFLSCKNRKMAVNPGAHVTIDGTEDGLQHVQRDFESASMTDRGIMVTFESDVLFPVNSSYLTDKAKKELDKLVELLKDYPKASLIVDGHTDATGTEEYNLWLSEKRAESVKKYVVERGLAENRITTNGYGQSKPIAPNNTKEGRQRNRRVEVTIATDR</sequence>
<dbReference type="Gene3D" id="3.30.1330.60">
    <property type="entry name" value="OmpA-like domain"/>
    <property type="match status" value="1"/>
</dbReference>
<keyword evidence="6" id="KW-1133">Transmembrane helix</keyword>
<dbReference type="InterPro" id="IPR050330">
    <property type="entry name" value="Bact_OuterMem_StrucFunc"/>
</dbReference>
<keyword evidence="3" id="KW-0998">Cell outer membrane</keyword>
<dbReference type="InterPro" id="IPR006665">
    <property type="entry name" value="OmpA-like"/>
</dbReference>
<accession>A0A1I1JM13</accession>
<dbReference type="InterPro" id="IPR036737">
    <property type="entry name" value="OmpA-like_sf"/>
</dbReference>
<evidence type="ECO:0000256" key="2">
    <source>
        <dbReference type="ARBA" id="ARBA00023136"/>
    </source>
</evidence>
<evidence type="ECO:0000256" key="5">
    <source>
        <dbReference type="SAM" id="MobiDB-lite"/>
    </source>
</evidence>
<proteinExistence type="predicted"/>
<keyword evidence="6" id="KW-0812">Transmembrane</keyword>
<reference evidence="9" key="1">
    <citation type="submission" date="2016-10" db="EMBL/GenBank/DDBJ databases">
        <authorList>
            <person name="Varghese N."/>
            <person name="Submissions S."/>
        </authorList>
    </citation>
    <scope>NUCLEOTIDE SEQUENCE [LARGE SCALE GENOMIC DNA]</scope>
    <source>
        <strain evidence="9">DSM 22900</strain>
    </source>
</reference>
<evidence type="ECO:0000256" key="6">
    <source>
        <dbReference type="SAM" id="Phobius"/>
    </source>
</evidence>
<dbReference type="GO" id="GO:0009279">
    <property type="term" value="C:cell outer membrane"/>
    <property type="evidence" value="ECO:0007669"/>
    <property type="project" value="UniProtKB-SubCell"/>
</dbReference>
<dbReference type="PROSITE" id="PS01068">
    <property type="entry name" value="OMPA_1"/>
    <property type="match status" value="1"/>
</dbReference>
<keyword evidence="9" id="KW-1185">Reference proteome</keyword>
<feature type="transmembrane region" description="Helical" evidence="6">
    <location>
        <begin position="20"/>
        <end position="37"/>
    </location>
</feature>
<dbReference type="SUPFAM" id="SSF103088">
    <property type="entry name" value="OmpA-like"/>
    <property type="match status" value="1"/>
</dbReference>
<dbReference type="PRINTS" id="PR01023">
    <property type="entry name" value="NAFLGMOTY"/>
</dbReference>
<feature type="domain" description="OmpA-like" evidence="7">
    <location>
        <begin position="71"/>
        <end position="190"/>
    </location>
</feature>
<gene>
    <name evidence="8" type="ORF">SAMN05421747_11219</name>
</gene>
<evidence type="ECO:0000256" key="4">
    <source>
        <dbReference type="PROSITE-ProRule" id="PRU00473"/>
    </source>
</evidence>
<feature type="region of interest" description="Disordered" evidence="5">
    <location>
        <begin position="159"/>
        <end position="179"/>
    </location>
</feature>
<dbReference type="EMBL" id="FOLL01000012">
    <property type="protein sequence ID" value="SFC47628.1"/>
    <property type="molecule type" value="Genomic_DNA"/>
</dbReference>
<keyword evidence="2 4" id="KW-0472">Membrane</keyword>
<dbReference type="Pfam" id="PF00691">
    <property type="entry name" value="OmpA"/>
    <property type="match status" value="1"/>
</dbReference>
<dbReference type="PROSITE" id="PS51123">
    <property type="entry name" value="OMPA_2"/>
    <property type="match status" value="1"/>
</dbReference>
<dbReference type="PANTHER" id="PTHR30329:SF21">
    <property type="entry name" value="LIPOPROTEIN YIAD-RELATED"/>
    <property type="match status" value="1"/>
</dbReference>
<dbReference type="PRINTS" id="PR01021">
    <property type="entry name" value="OMPADOMAIN"/>
</dbReference>
<evidence type="ECO:0000256" key="1">
    <source>
        <dbReference type="ARBA" id="ARBA00004442"/>
    </source>
</evidence>
<dbReference type="CDD" id="cd07185">
    <property type="entry name" value="OmpA_C-like"/>
    <property type="match status" value="1"/>
</dbReference>
<dbReference type="InterPro" id="IPR006664">
    <property type="entry name" value="OMP_bac"/>
</dbReference>
<evidence type="ECO:0000313" key="9">
    <source>
        <dbReference type="Proteomes" id="UP000199577"/>
    </source>
</evidence>